<evidence type="ECO:0000256" key="2">
    <source>
        <dbReference type="ARBA" id="ARBA00012528"/>
    </source>
</evidence>
<dbReference type="AlphaFoldDB" id="A0A498C3R9"/>
<evidence type="ECO:0000313" key="7">
    <source>
        <dbReference type="EMBL" id="RLK47131.1"/>
    </source>
</evidence>
<dbReference type="CDD" id="cd01949">
    <property type="entry name" value="GGDEF"/>
    <property type="match status" value="1"/>
</dbReference>
<dbReference type="InterPro" id="IPR050469">
    <property type="entry name" value="Diguanylate_Cyclase"/>
</dbReference>
<gene>
    <name evidence="7" type="ORF">DFR31_2450</name>
</gene>
<dbReference type="GO" id="GO:0052621">
    <property type="term" value="F:diguanylate cyclase activity"/>
    <property type="evidence" value="ECO:0007669"/>
    <property type="project" value="UniProtKB-EC"/>
</dbReference>
<proteinExistence type="predicted"/>
<dbReference type="InterPro" id="IPR043128">
    <property type="entry name" value="Rev_trsase/Diguanyl_cyclase"/>
</dbReference>
<reference evidence="7 8" key="1">
    <citation type="submission" date="2018-10" db="EMBL/GenBank/DDBJ databases">
        <title>Genomic Encyclopedia of Type Strains, Phase IV (KMG-IV): sequencing the most valuable type-strain genomes for metagenomic binning, comparative biology and taxonomic classification.</title>
        <authorList>
            <person name="Goeker M."/>
        </authorList>
    </citation>
    <scope>NUCLEOTIDE SEQUENCE [LARGE SCALE GENOMIC DNA]</scope>
    <source>
        <strain evidence="7 8">DSM 12769</strain>
    </source>
</reference>
<feature type="domain" description="GGDEF" evidence="6">
    <location>
        <begin position="407"/>
        <end position="539"/>
    </location>
</feature>
<accession>A0A498C3R9</accession>
<protein>
    <recommendedName>
        <fullName evidence="2">diguanylate cyclase</fullName>
        <ecNumber evidence="2">2.7.7.65</ecNumber>
    </recommendedName>
</protein>
<organism evidence="7 8">
    <name type="scientific">Alkalispirillum mobile</name>
    <dbReference type="NCBI Taxonomy" id="85925"/>
    <lineage>
        <taxon>Bacteria</taxon>
        <taxon>Pseudomonadati</taxon>
        <taxon>Pseudomonadota</taxon>
        <taxon>Gammaproteobacteria</taxon>
        <taxon>Chromatiales</taxon>
        <taxon>Ectothiorhodospiraceae</taxon>
        <taxon>Alkalispirillum</taxon>
    </lineage>
</organism>
<dbReference type="PANTHER" id="PTHR45138">
    <property type="entry name" value="REGULATORY COMPONENTS OF SENSORY TRANSDUCTION SYSTEM"/>
    <property type="match status" value="1"/>
</dbReference>
<comment type="caution">
    <text evidence="7">The sequence shown here is derived from an EMBL/GenBank/DDBJ whole genome shotgun (WGS) entry which is preliminary data.</text>
</comment>
<dbReference type="OrthoDB" id="9812260at2"/>
<feature type="coiled-coil region" evidence="4">
    <location>
        <begin position="261"/>
        <end position="291"/>
    </location>
</feature>
<dbReference type="SUPFAM" id="SSF55073">
    <property type="entry name" value="Nucleotide cyclase"/>
    <property type="match status" value="1"/>
</dbReference>
<evidence type="ECO:0000256" key="1">
    <source>
        <dbReference type="ARBA" id="ARBA00001946"/>
    </source>
</evidence>
<keyword evidence="8" id="KW-1185">Reference proteome</keyword>
<evidence type="ECO:0000259" key="6">
    <source>
        <dbReference type="PROSITE" id="PS50887"/>
    </source>
</evidence>
<dbReference type="InterPro" id="IPR000160">
    <property type="entry name" value="GGDEF_dom"/>
</dbReference>
<keyword evidence="4" id="KW-0175">Coiled coil</keyword>
<dbReference type="Proteomes" id="UP000275461">
    <property type="component" value="Unassembled WGS sequence"/>
</dbReference>
<feature type="compositionally biased region" description="Low complexity" evidence="5">
    <location>
        <begin position="547"/>
        <end position="558"/>
    </location>
</feature>
<dbReference type="InterPro" id="IPR029787">
    <property type="entry name" value="Nucleotide_cyclase"/>
</dbReference>
<dbReference type="EMBL" id="RCDA01000004">
    <property type="protein sequence ID" value="RLK47131.1"/>
    <property type="molecule type" value="Genomic_DNA"/>
</dbReference>
<sequence>MESNTDWREHYLDSVAELDRRAAAWARLEEGLRRALREVALCGIGRDPDLDAALDRLRRAVRGSLGQGALEEQVSRVSQRARELERRGALHPLRRHLLDTLQRSECRIGARKARQMRARLDGVTEVEALALAAEMIEACTAGAAQQAAPGGGAVRSAGSGGVLRRLFRGGRARDERVVADGDGAVEAVTPGLRRLRRSLAGLLRAVLGPEEEDDDGLGKRIDGMAREVQDELPELIDSLATIASDVRGRLEAERDGLKRFMASLEGRLAEMEGLMASAEQAERAHQRCEADESRRMADELAGLGKELSRHDDVNKLKSAVNRHVDQLGRQLEARRRNEQQRAAALEAQLQSMRQRMESMESETRELRERLARAKASSREDRLTGVPNRRAWEERLDYEFARWQRHGRPLSMVFFDVDHFKLVNDRLGHAAGDQALAQIADCIQQRLRRSDFMARYGGEEFVALLPETGADDAVTVAEDVLQGLRESGFDFEGVNYSVTASAGVAAFQRGDGPAAVVKRADDALYQAKRAGRDQVRKAEAGRGGDSGAPEAGQPAAQGADAEHDQGR</sequence>
<dbReference type="SMART" id="SM00267">
    <property type="entry name" value="GGDEF"/>
    <property type="match status" value="1"/>
</dbReference>
<dbReference type="Gene3D" id="3.30.70.270">
    <property type="match status" value="1"/>
</dbReference>
<name>A0A498C3R9_9GAMM</name>
<feature type="region of interest" description="Disordered" evidence="5">
    <location>
        <begin position="527"/>
        <end position="566"/>
    </location>
</feature>
<evidence type="ECO:0000313" key="8">
    <source>
        <dbReference type="Proteomes" id="UP000275461"/>
    </source>
</evidence>
<evidence type="ECO:0000256" key="3">
    <source>
        <dbReference type="ARBA" id="ARBA00034247"/>
    </source>
</evidence>
<comment type="cofactor">
    <cofactor evidence="1">
        <name>Mg(2+)</name>
        <dbReference type="ChEBI" id="CHEBI:18420"/>
    </cofactor>
</comment>
<dbReference type="FunFam" id="3.30.70.270:FF:000001">
    <property type="entry name" value="Diguanylate cyclase domain protein"/>
    <property type="match status" value="1"/>
</dbReference>
<comment type="catalytic activity">
    <reaction evidence="3">
        <text>2 GTP = 3',3'-c-di-GMP + 2 diphosphate</text>
        <dbReference type="Rhea" id="RHEA:24898"/>
        <dbReference type="ChEBI" id="CHEBI:33019"/>
        <dbReference type="ChEBI" id="CHEBI:37565"/>
        <dbReference type="ChEBI" id="CHEBI:58805"/>
        <dbReference type="EC" id="2.7.7.65"/>
    </reaction>
</comment>
<dbReference type="PANTHER" id="PTHR45138:SF9">
    <property type="entry name" value="DIGUANYLATE CYCLASE DGCM-RELATED"/>
    <property type="match status" value="1"/>
</dbReference>
<feature type="compositionally biased region" description="Basic and acidic residues" evidence="5">
    <location>
        <begin position="529"/>
        <end position="541"/>
    </location>
</feature>
<dbReference type="RefSeq" id="WP_121442958.1">
    <property type="nucleotide sequence ID" value="NZ_RCDA01000004.1"/>
</dbReference>
<evidence type="ECO:0000256" key="4">
    <source>
        <dbReference type="SAM" id="Coils"/>
    </source>
</evidence>
<feature type="coiled-coil region" evidence="4">
    <location>
        <begin position="328"/>
        <end position="376"/>
    </location>
</feature>
<dbReference type="NCBIfam" id="TIGR00254">
    <property type="entry name" value="GGDEF"/>
    <property type="match status" value="1"/>
</dbReference>
<dbReference type="Pfam" id="PF00990">
    <property type="entry name" value="GGDEF"/>
    <property type="match status" value="1"/>
</dbReference>
<dbReference type="PROSITE" id="PS50887">
    <property type="entry name" value="GGDEF"/>
    <property type="match status" value="1"/>
</dbReference>
<evidence type="ECO:0000256" key="5">
    <source>
        <dbReference type="SAM" id="MobiDB-lite"/>
    </source>
</evidence>
<dbReference type="EC" id="2.7.7.65" evidence="2"/>